<dbReference type="Proteomes" id="UP000027222">
    <property type="component" value="Unassembled WGS sequence"/>
</dbReference>
<dbReference type="STRING" id="685588.A0A067T013"/>
<dbReference type="Gene3D" id="3.40.50.300">
    <property type="entry name" value="P-loop containing nucleotide triphosphate hydrolases"/>
    <property type="match status" value="1"/>
</dbReference>
<accession>A0A067T013</accession>
<protein>
    <recommendedName>
        <fullName evidence="2">Nephrocystin 3-like N-terminal domain-containing protein</fullName>
    </recommendedName>
</protein>
<name>A0A067T013_GALM3</name>
<dbReference type="PANTHER" id="PTHR10039">
    <property type="entry name" value="AMELOGENIN"/>
    <property type="match status" value="1"/>
</dbReference>
<gene>
    <name evidence="3" type="ORF">GALMADRAFT_74164</name>
</gene>
<dbReference type="PANTHER" id="PTHR10039:SF15">
    <property type="entry name" value="NACHT DOMAIN-CONTAINING PROTEIN"/>
    <property type="match status" value="1"/>
</dbReference>
<dbReference type="OrthoDB" id="7464126at2759"/>
<dbReference type="HOGENOM" id="CLU_1294484_0_0_1"/>
<dbReference type="InterPro" id="IPR027417">
    <property type="entry name" value="P-loop_NTPase"/>
</dbReference>
<reference evidence="4" key="1">
    <citation type="journal article" date="2014" name="Proc. Natl. Acad. Sci. U.S.A.">
        <title>Extensive sampling of basidiomycete genomes demonstrates inadequacy of the white-rot/brown-rot paradigm for wood decay fungi.</title>
        <authorList>
            <person name="Riley R."/>
            <person name="Salamov A.A."/>
            <person name="Brown D.W."/>
            <person name="Nagy L.G."/>
            <person name="Floudas D."/>
            <person name="Held B.W."/>
            <person name="Levasseur A."/>
            <person name="Lombard V."/>
            <person name="Morin E."/>
            <person name="Otillar R."/>
            <person name="Lindquist E.A."/>
            <person name="Sun H."/>
            <person name="LaButti K.M."/>
            <person name="Schmutz J."/>
            <person name="Jabbour D."/>
            <person name="Luo H."/>
            <person name="Baker S.E."/>
            <person name="Pisabarro A.G."/>
            <person name="Walton J.D."/>
            <person name="Blanchette R.A."/>
            <person name="Henrissat B."/>
            <person name="Martin F."/>
            <person name="Cullen D."/>
            <person name="Hibbett D.S."/>
            <person name="Grigoriev I.V."/>
        </authorList>
    </citation>
    <scope>NUCLEOTIDE SEQUENCE [LARGE SCALE GENOMIC DNA]</scope>
    <source>
        <strain evidence="4">CBS 339.88</strain>
    </source>
</reference>
<proteinExistence type="predicted"/>
<sequence>FLSSSVINKLFQQNPQVGFAYFFFDGRDSQKSLQLHENLIRSLISQLSYRGGGIPTELADLHKRCGSHQQPSLNQLQDVLYHILNAFPDAYIVVDALDECADREETLVWINELVADTDRAVDNLHIMVTSRPERDIEKVFGTCNPCAIDVGESTANKDIIKYLEGQMESKLKGYDENIRKQIKSRLAWHAGGSYVGVSP</sequence>
<keyword evidence="1" id="KW-0677">Repeat</keyword>
<feature type="domain" description="Nephrocystin 3-like N-terminal" evidence="2">
    <location>
        <begin position="1"/>
        <end position="131"/>
    </location>
</feature>
<feature type="non-terminal residue" evidence="3">
    <location>
        <position position="1"/>
    </location>
</feature>
<dbReference type="AlphaFoldDB" id="A0A067T013"/>
<dbReference type="InterPro" id="IPR056884">
    <property type="entry name" value="NPHP3-like_N"/>
</dbReference>
<dbReference type="EMBL" id="KL142389">
    <property type="protein sequence ID" value="KDR72363.1"/>
    <property type="molecule type" value="Genomic_DNA"/>
</dbReference>
<evidence type="ECO:0000313" key="3">
    <source>
        <dbReference type="EMBL" id="KDR72363.1"/>
    </source>
</evidence>
<evidence type="ECO:0000313" key="4">
    <source>
        <dbReference type="Proteomes" id="UP000027222"/>
    </source>
</evidence>
<organism evidence="3 4">
    <name type="scientific">Galerina marginata (strain CBS 339.88)</name>
    <dbReference type="NCBI Taxonomy" id="685588"/>
    <lineage>
        <taxon>Eukaryota</taxon>
        <taxon>Fungi</taxon>
        <taxon>Dikarya</taxon>
        <taxon>Basidiomycota</taxon>
        <taxon>Agaricomycotina</taxon>
        <taxon>Agaricomycetes</taxon>
        <taxon>Agaricomycetidae</taxon>
        <taxon>Agaricales</taxon>
        <taxon>Agaricineae</taxon>
        <taxon>Strophariaceae</taxon>
        <taxon>Galerina</taxon>
    </lineage>
</organism>
<keyword evidence="4" id="KW-1185">Reference proteome</keyword>
<evidence type="ECO:0000259" key="2">
    <source>
        <dbReference type="Pfam" id="PF24883"/>
    </source>
</evidence>
<dbReference type="Pfam" id="PF24883">
    <property type="entry name" value="NPHP3_N"/>
    <property type="match status" value="1"/>
</dbReference>
<evidence type="ECO:0000256" key="1">
    <source>
        <dbReference type="ARBA" id="ARBA00022737"/>
    </source>
</evidence>